<dbReference type="AlphaFoldDB" id="A0A363NMR1"/>
<organism evidence="2 3">
    <name type="scientific">Sphingobacterium athyrii</name>
    <dbReference type="NCBI Taxonomy" id="2152717"/>
    <lineage>
        <taxon>Bacteria</taxon>
        <taxon>Pseudomonadati</taxon>
        <taxon>Bacteroidota</taxon>
        <taxon>Sphingobacteriia</taxon>
        <taxon>Sphingobacteriales</taxon>
        <taxon>Sphingobacteriaceae</taxon>
        <taxon>Sphingobacterium</taxon>
    </lineage>
</organism>
<comment type="caution">
    <text evidence="2">The sequence shown here is derived from an EMBL/GenBank/DDBJ whole genome shotgun (WGS) entry which is preliminary data.</text>
</comment>
<name>A0A363NMR1_9SPHI</name>
<keyword evidence="1" id="KW-1133">Transmembrane helix</keyword>
<accession>A0A363NMR1</accession>
<evidence type="ECO:0000256" key="1">
    <source>
        <dbReference type="SAM" id="Phobius"/>
    </source>
</evidence>
<protein>
    <submittedName>
        <fullName evidence="2">Uncharacterized protein</fullName>
    </submittedName>
</protein>
<evidence type="ECO:0000313" key="2">
    <source>
        <dbReference type="EMBL" id="PUV22065.1"/>
    </source>
</evidence>
<feature type="transmembrane region" description="Helical" evidence="1">
    <location>
        <begin position="34"/>
        <end position="58"/>
    </location>
</feature>
<feature type="transmembrane region" description="Helical" evidence="1">
    <location>
        <begin position="179"/>
        <end position="207"/>
    </location>
</feature>
<reference evidence="2 3" key="1">
    <citation type="submission" date="2018-04" db="EMBL/GenBank/DDBJ databases">
        <title>Sphingobacterium sp. M46 Genome.</title>
        <authorList>
            <person name="Cheng J."/>
            <person name="Li Y."/>
        </authorList>
    </citation>
    <scope>NUCLEOTIDE SEQUENCE [LARGE SCALE GENOMIC DNA]</scope>
    <source>
        <strain evidence="2 3">M46</strain>
    </source>
</reference>
<evidence type="ECO:0000313" key="3">
    <source>
        <dbReference type="Proteomes" id="UP000250831"/>
    </source>
</evidence>
<gene>
    <name evidence="2" type="ORF">DCO56_24360</name>
</gene>
<keyword evidence="3" id="KW-1185">Reference proteome</keyword>
<keyword evidence="1" id="KW-0472">Membrane</keyword>
<sequence>MAWFWLENLSVELTNITNKFMENLYYKPSGKVPALALIGSLVLGIVGAVVLAIIYIALQWFIPIVYFNVFITLGFGAGLFYLLNFCFKQWKLRNKGVAIIITLIVALVGFYAQWALFVSLMYNAEGTMGGDTWVKSSFSLEGFKAFFMHPSFIWEALQGLNEVGTFTLKKSPVSGAMLWAVWAIEMAIILITPIIMAFRGITIYPFSEKDEMWMKKRILPGRLKFIEDKDAMANTLANHDFAYVYDHLSDEEEHFSFATAEVYESDTDDHQYLTIYNHQFVEKKGKVEEKKDEIIEFLRINRNSL</sequence>
<feature type="transmembrane region" description="Helical" evidence="1">
    <location>
        <begin position="64"/>
        <end position="85"/>
    </location>
</feature>
<proteinExistence type="predicted"/>
<feature type="transmembrane region" description="Helical" evidence="1">
    <location>
        <begin position="97"/>
        <end position="122"/>
    </location>
</feature>
<keyword evidence="1" id="KW-0812">Transmembrane</keyword>
<dbReference type="Proteomes" id="UP000250831">
    <property type="component" value="Unassembled WGS sequence"/>
</dbReference>
<dbReference type="EMBL" id="QCXX01000008">
    <property type="protein sequence ID" value="PUV22065.1"/>
    <property type="molecule type" value="Genomic_DNA"/>
</dbReference>